<keyword evidence="11" id="KW-1185">Reference proteome</keyword>
<dbReference type="EC" id="4.2.1.75" evidence="3 7"/>
<name>A0A8S1J3T7_9CHLO</name>
<dbReference type="PANTHER" id="PTHR38042:SF1">
    <property type="entry name" value="UROPORPHYRINOGEN-III SYNTHASE, CHLOROPLASTIC"/>
    <property type="match status" value="1"/>
</dbReference>
<evidence type="ECO:0000256" key="1">
    <source>
        <dbReference type="ARBA" id="ARBA00004772"/>
    </source>
</evidence>
<evidence type="ECO:0000313" key="10">
    <source>
        <dbReference type="EMBL" id="CAD7700507.1"/>
    </source>
</evidence>
<evidence type="ECO:0000259" key="9">
    <source>
        <dbReference type="Pfam" id="PF02602"/>
    </source>
</evidence>
<dbReference type="AlphaFoldDB" id="A0A8S1J3T7"/>
<sequence>MLPARAGVGNPARAPQAPRAPILAPPPLPGSPPRRHALLAASPHCQTTPLVVVTRERGKNAKLISALAAKGIPHALELPLIEHADGPDRAALPEVLRARHFAWVAVTSPEAAAVFLAAWRRAGRPSVRVAAVGGGTAEAIAQAGSLDAPFVPSKATAKVLAAELPVGNNGSGSVLYPASAKAGGDLQEGLEARGFEVTRLDTYDTRPASQVDLGDLEAAVGADVVTFGSPSAVGAWVALAGEAGRAGPAFACIGRTSGEAARRAGLGRVFYPQRPGMEGWVAAVMDALDAARESVV</sequence>
<dbReference type="Proteomes" id="UP000708148">
    <property type="component" value="Unassembled WGS sequence"/>
</dbReference>
<dbReference type="InterPro" id="IPR039793">
    <property type="entry name" value="UROS/Hem4"/>
</dbReference>
<dbReference type="Gene3D" id="3.40.50.10090">
    <property type="match status" value="2"/>
</dbReference>
<protein>
    <recommendedName>
        <fullName evidence="3 7">Uroporphyrinogen-III synthase</fullName>
        <ecNumber evidence="3 7">4.2.1.75</ecNumber>
    </recommendedName>
</protein>
<evidence type="ECO:0000256" key="5">
    <source>
        <dbReference type="ARBA" id="ARBA00023244"/>
    </source>
</evidence>
<dbReference type="SUPFAM" id="SSF69618">
    <property type="entry name" value="HemD-like"/>
    <property type="match status" value="1"/>
</dbReference>
<dbReference type="Pfam" id="PF02602">
    <property type="entry name" value="HEM4"/>
    <property type="match status" value="1"/>
</dbReference>
<dbReference type="OrthoDB" id="443551at2759"/>
<feature type="domain" description="Tetrapyrrole biosynthesis uroporphyrinogen III synthase" evidence="9">
    <location>
        <begin position="65"/>
        <end position="281"/>
    </location>
</feature>
<gene>
    <name evidence="10" type="ORF">OSTQU699_LOCUS5866</name>
</gene>
<keyword evidence="4 7" id="KW-0456">Lyase</keyword>
<organism evidence="10 11">
    <name type="scientific">Ostreobium quekettii</name>
    <dbReference type="NCBI Taxonomy" id="121088"/>
    <lineage>
        <taxon>Eukaryota</taxon>
        <taxon>Viridiplantae</taxon>
        <taxon>Chlorophyta</taxon>
        <taxon>core chlorophytes</taxon>
        <taxon>Ulvophyceae</taxon>
        <taxon>TCBD clade</taxon>
        <taxon>Bryopsidales</taxon>
        <taxon>Ostreobineae</taxon>
        <taxon>Ostreobiaceae</taxon>
        <taxon>Ostreobium</taxon>
    </lineage>
</organism>
<evidence type="ECO:0000256" key="3">
    <source>
        <dbReference type="ARBA" id="ARBA00013109"/>
    </source>
</evidence>
<evidence type="ECO:0000256" key="7">
    <source>
        <dbReference type="RuleBase" id="RU366031"/>
    </source>
</evidence>
<dbReference type="GO" id="GO:0006782">
    <property type="term" value="P:protoporphyrinogen IX biosynthetic process"/>
    <property type="evidence" value="ECO:0007669"/>
    <property type="project" value="UniProtKB-UniRule"/>
</dbReference>
<feature type="compositionally biased region" description="Pro residues" evidence="8">
    <location>
        <begin position="23"/>
        <end position="32"/>
    </location>
</feature>
<accession>A0A8S1J3T7</accession>
<comment type="pathway">
    <text evidence="1 7">Porphyrin-containing compound metabolism; protoporphyrin-IX biosynthesis; coproporphyrinogen-III from 5-aminolevulinate: step 3/4.</text>
</comment>
<evidence type="ECO:0000313" key="11">
    <source>
        <dbReference type="Proteomes" id="UP000708148"/>
    </source>
</evidence>
<dbReference type="EMBL" id="CAJHUC010001283">
    <property type="protein sequence ID" value="CAD7700507.1"/>
    <property type="molecule type" value="Genomic_DNA"/>
</dbReference>
<reference evidence="10" key="1">
    <citation type="submission" date="2020-12" db="EMBL/GenBank/DDBJ databases">
        <authorList>
            <person name="Iha C."/>
        </authorList>
    </citation>
    <scope>NUCLEOTIDE SEQUENCE</scope>
</reference>
<feature type="region of interest" description="Disordered" evidence="8">
    <location>
        <begin position="1"/>
        <end position="36"/>
    </location>
</feature>
<evidence type="ECO:0000256" key="4">
    <source>
        <dbReference type="ARBA" id="ARBA00023239"/>
    </source>
</evidence>
<evidence type="ECO:0000256" key="2">
    <source>
        <dbReference type="ARBA" id="ARBA00008133"/>
    </source>
</evidence>
<dbReference type="CDD" id="cd06578">
    <property type="entry name" value="HemD"/>
    <property type="match status" value="1"/>
</dbReference>
<comment type="similarity">
    <text evidence="2 7">Belongs to the uroporphyrinogen-III synthase family.</text>
</comment>
<dbReference type="GO" id="GO:0006780">
    <property type="term" value="P:uroporphyrinogen III biosynthetic process"/>
    <property type="evidence" value="ECO:0007669"/>
    <property type="project" value="UniProtKB-UniRule"/>
</dbReference>
<comment type="caution">
    <text evidence="10">The sequence shown here is derived from an EMBL/GenBank/DDBJ whole genome shotgun (WGS) entry which is preliminary data.</text>
</comment>
<dbReference type="PANTHER" id="PTHR38042">
    <property type="entry name" value="UROPORPHYRINOGEN-III SYNTHASE, CHLOROPLASTIC"/>
    <property type="match status" value="1"/>
</dbReference>
<comment type="function">
    <text evidence="7">Catalyzes cyclization of the linear tetrapyrrole, hydroxymethylbilane, to the macrocyclic uroporphyrinogen III.</text>
</comment>
<dbReference type="InterPro" id="IPR003754">
    <property type="entry name" value="4pyrrol_synth_uPrphyn_synth"/>
</dbReference>
<evidence type="ECO:0000256" key="6">
    <source>
        <dbReference type="ARBA" id="ARBA00048617"/>
    </source>
</evidence>
<dbReference type="InterPro" id="IPR036108">
    <property type="entry name" value="4pyrrol_syn_uPrphyn_synt_sf"/>
</dbReference>
<dbReference type="GO" id="GO:0004852">
    <property type="term" value="F:uroporphyrinogen-III synthase activity"/>
    <property type="evidence" value="ECO:0007669"/>
    <property type="project" value="UniProtKB-UniRule"/>
</dbReference>
<comment type="catalytic activity">
    <reaction evidence="6 7">
        <text>hydroxymethylbilane = uroporphyrinogen III + H2O</text>
        <dbReference type="Rhea" id="RHEA:18965"/>
        <dbReference type="ChEBI" id="CHEBI:15377"/>
        <dbReference type="ChEBI" id="CHEBI:57308"/>
        <dbReference type="ChEBI" id="CHEBI:57845"/>
        <dbReference type="EC" id="4.2.1.75"/>
    </reaction>
</comment>
<keyword evidence="5 7" id="KW-0627">Porphyrin biosynthesis</keyword>
<evidence type="ECO:0000256" key="8">
    <source>
        <dbReference type="SAM" id="MobiDB-lite"/>
    </source>
</evidence>
<proteinExistence type="inferred from homology"/>
<feature type="compositionally biased region" description="Low complexity" evidence="8">
    <location>
        <begin position="11"/>
        <end position="22"/>
    </location>
</feature>